<evidence type="ECO:0000259" key="6">
    <source>
        <dbReference type="Pfam" id="PF04542"/>
    </source>
</evidence>
<evidence type="ECO:0000256" key="4">
    <source>
        <dbReference type="ARBA" id="ARBA00023125"/>
    </source>
</evidence>
<evidence type="ECO:0000256" key="2">
    <source>
        <dbReference type="ARBA" id="ARBA00023015"/>
    </source>
</evidence>
<dbReference type="Gene3D" id="1.10.1740.10">
    <property type="match status" value="1"/>
</dbReference>
<evidence type="ECO:0000256" key="5">
    <source>
        <dbReference type="ARBA" id="ARBA00023163"/>
    </source>
</evidence>
<dbReference type="SUPFAM" id="SSF88946">
    <property type="entry name" value="Sigma2 domain of RNA polymerase sigma factors"/>
    <property type="match status" value="1"/>
</dbReference>
<dbReference type="Pfam" id="PF08281">
    <property type="entry name" value="Sigma70_r4_2"/>
    <property type="match status" value="1"/>
</dbReference>
<feature type="domain" description="RNA polymerase sigma factor 70 region 4 type 2" evidence="7">
    <location>
        <begin position="134"/>
        <end position="185"/>
    </location>
</feature>
<dbReference type="InterPro" id="IPR013249">
    <property type="entry name" value="RNA_pol_sigma70_r4_t2"/>
</dbReference>
<dbReference type="EMBL" id="JBBLZC010000008">
    <property type="protein sequence ID" value="MEK0083429.1"/>
    <property type="molecule type" value="Genomic_DNA"/>
</dbReference>
<dbReference type="Gene3D" id="1.10.10.10">
    <property type="entry name" value="Winged helix-like DNA-binding domain superfamily/Winged helix DNA-binding domain"/>
    <property type="match status" value="1"/>
</dbReference>
<dbReference type="InterPro" id="IPR014284">
    <property type="entry name" value="RNA_pol_sigma-70_dom"/>
</dbReference>
<dbReference type="Proteomes" id="UP001375743">
    <property type="component" value="Unassembled WGS sequence"/>
</dbReference>
<dbReference type="InterPro" id="IPR039425">
    <property type="entry name" value="RNA_pol_sigma-70-like"/>
</dbReference>
<evidence type="ECO:0000313" key="8">
    <source>
        <dbReference type="EMBL" id="MEK0083429.1"/>
    </source>
</evidence>
<evidence type="ECO:0000256" key="3">
    <source>
        <dbReference type="ARBA" id="ARBA00023082"/>
    </source>
</evidence>
<protein>
    <submittedName>
        <fullName evidence="8">Sigma-70 family RNA polymerase sigma factor</fullName>
    </submittedName>
</protein>
<dbReference type="PANTHER" id="PTHR43133:SF58">
    <property type="entry name" value="ECF RNA POLYMERASE SIGMA FACTOR SIGD"/>
    <property type="match status" value="1"/>
</dbReference>
<dbReference type="InterPro" id="IPR013325">
    <property type="entry name" value="RNA_pol_sigma_r2"/>
</dbReference>
<dbReference type="InterPro" id="IPR007627">
    <property type="entry name" value="RNA_pol_sigma70_r2"/>
</dbReference>
<evidence type="ECO:0000259" key="7">
    <source>
        <dbReference type="Pfam" id="PF08281"/>
    </source>
</evidence>
<dbReference type="InterPro" id="IPR013324">
    <property type="entry name" value="RNA_pol_sigma_r3/r4-like"/>
</dbReference>
<name>A0ABU8XSS1_9PROT</name>
<gene>
    <name evidence="8" type="ORF">U1T56_09725</name>
</gene>
<dbReference type="RefSeq" id="WP_418159278.1">
    <property type="nucleotide sequence ID" value="NZ_JBBLZC010000008.1"/>
</dbReference>
<keyword evidence="2" id="KW-0805">Transcription regulation</keyword>
<evidence type="ECO:0000256" key="1">
    <source>
        <dbReference type="ARBA" id="ARBA00010641"/>
    </source>
</evidence>
<organism evidence="8 9">
    <name type="scientific">Benzoatithermus flavus</name>
    <dbReference type="NCBI Taxonomy" id="3108223"/>
    <lineage>
        <taxon>Bacteria</taxon>
        <taxon>Pseudomonadati</taxon>
        <taxon>Pseudomonadota</taxon>
        <taxon>Alphaproteobacteria</taxon>
        <taxon>Geminicoccales</taxon>
        <taxon>Geminicoccaceae</taxon>
        <taxon>Benzoatithermus</taxon>
    </lineage>
</organism>
<keyword evidence="9" id="KW-1185">Reference proteome</keyword>
<keyword evidence="3" id="KW-0731">Sigma factor</keyword>
<dbReference type="InterPro" id="IPR036388">
    <property type="entry name" value="WH-like_DNA-bd_sf"/>
</dbReference>
<comment type="caution">
    <text evidence="8">The sequence shown here is derived from an EMBL/GenBank/DDBJ whole genome shotgun (WGS) entry which is preliminary data.</text>
</comment>
<accession>A0ABU8XSS1</accession>
<keyword evidence="4" id="KW-0238">DNA-binding</keyword>
<evidence type="ECO:0000313" key="9">
    <source>
        <dbReference type="Proteomes" id="UP001375743"/>
    </source>
</evidence>
<keyword evidence="5" id="KW-0804">Transcription</keyword>
<reference evidence="8 9" key="1">
    <citation type="submission" date="2024-01" db="EMBL/GenBank/DDBJ databases">
        <title>Multi-omics insights into the function and evolution of sodium benzoate biodegradation pathways in Benzoatithermus flavus gen. nov., sp. nov. from hot spring.</title>
        <authorList>
            <person name="Hu C.-J."/>
            <person name="Li W.-J."/>
        </authorList>
    </citation>
    <scope>NUCLEOTIDE SEQUENCE [LARGE SCALE GENOMIC DNA]</scope>
    <source>
        <strain evidence="8 9">SYSU G07066</strain>
    </source>
</reference>
<dbReference type="NCBIfam" id="TIGR02937">
    <property type="entry name" value="sigma70-ECF"/>
    <property type="match status" value="1"/>
</dbReference>
<sequence>MLARRGRDGEDVATDDVRWGLLMARAQDGDKAAYRELLLEVTPYLHAMARRALAANEVEDAVQDILLSLHVIRHTYDPARPFKPWLATIAQRRLVDHLRRSARRLAREKPLADEAALAPAEAATQDDRALAVRAVRDAVATLPMRQKEALLLLRFRELSLDDAARASGRSAGSLKVALHRALATLRRAMLRV</sequence>
<dbReference type="SUPFAM" id="SSF88659">
    <property type="entry name" value="Sigma3 and sigma4 domains of RNA polymerase sigma factors"/>
    <property type="match status" value="1"/>
</dbReference>
<proteinExistence type="inferred from homology"/>
<comment type="similarity">
    <text evidence="1">Belongs to the sigma-70 factor family. ECF subfamily.</text>
</comment>
<dbReference type="Pfam" id="PF04542">
    <property type="entry name" value="Sigma70_r2"/>
    <property type="match status" value="1"/>
</dbReference>
<feature type="domain" description="RNA polymerase sigma-70 region 2" evidence="6">
    <location>
        <begin position="42"/>
        <end position="104"/>
    </location>
</feature>
<dbReference type="PANTHER" id="PTHR43133">
    <property type="entry name" value="RNA POLYMERASE ECF-TYPE SIGMA FACTO"/>
    <property type="match status" value="1"/>
</dbReference>